<keyword evidence="4" id="KW-0479">Metal-binding</keyword>
<evidence type="ECO:0000256" key="8">
    <source>
        <dbReference type="SAM" id="MobiDB-lite"/>
    </source>
</evidence>
<evidence type="ECO:0000256" key="5">
    <source>
        <dbReference type="ARBA" id="ARBA00022801"/>
    </source>
</evidence>
<evidence type="ECO:0000256" key="6">
    <source>
        <dbReference type="ARBA" id="ARBA00023277"/>
    </source>
</evidence>
<evidence type="ECO:0000256" key="1">
    <source>
        <dbReference type="ARBA" id="ARBA00004496"/>
    </source>
</evidence>
<dbReference type="GO" id="GO:0005975">
    <property type="term" value="P:carbohydrate metabolic process"/>
    <property type="evidence" value="ECO:0007669"/>
    <property type="project" value="InterPro"/>
</dbReference>
<dbReference type="AlphaFoldDB" id="A0A3A3FSG2"/>
<evidence type="ECO:0000313" key="10">
    <source>
        <dbReference type="Proteomes" id="UP000265955"/>
    </source>
</evidence>
<evidence type="ECO:0000313" key="9">
    <source>
        <dbReference type="EMBL" id="RJF99102.1"/>
    </source>
</evidence>
<protein>
    <recommendedName>
        <fullName evidence="7">D,D-heptose 1,7-bisphosphate phosphatase</fullName>
    </recommendedName>
</protein>
<evidence type="ECO:0000256" key="2">
    <source>
        <dbReference type="ARBA" id="ARBA00005628"/>
    </source>
</evidence>
<dbReference type="InterPro" id="IPR036412">
    <property type="entry name" value="HAD-like_sf"/>
</dbReference>
<dbReference type="Gene3D" id="3.40.50.1000">
    <property type="entry name" value="HAD superfamily/HAD-like"/>
    <property type="match status" value="1"/>
</dbReference>
<reference evidence="10" key="1">
    <citation type="submission" date="2018-09" db="EMBL/GenBank/DDBJ databases">
        <authorList>
            <person name="Zhu H."/>
        </authorList>
    </citation>
    <scope>NUCLEOTIDE SEQUENCE [LARGE SCALE GENOMIC DNA]</scope>
    <source>
        <strain evidence="10">K1R23-30</strain>
    </source>
</reference>
<organism evidence="9 10">
    <name type="scientific">Noviherbaspirillum saxi</name>
    <dbReference type="NCBI Taxonomy" id="2320863"/>
    <lineage>
        <taxon>Bacteria</taxon>
        <taxon>Pseudomonadati</taxon>
        <taxon>Pseudomonadota</taxon>
        <taxon>Betaproteobacteria</taxon>
        <taxon>Burkholderiales</taxon>
        <taxon>Oxalobacteraceae</taxon>
        <taxon>Noviherbaspirillum</taxon>
    </lineage>
</organism>
<gene>
    <name evidence="9" type="ORF">D3871_11705</name>
</gene>
<keyword evidence="5 9" id="KW-0378">Hydrolase</keyword>
<dbReference type="Proteomes" id="UP000265955">
    <property type="component" value="Unassembled WGS sequence"/>
</dbReference>
<dbReference type="OrthoDB" id="9781367at2"/>
<dbReference type="EMBL" id="QYUO01000001">
    <property type="protein sequence ID" value="RJF99102.1"/>
    <property type="molecule type" value="Genomic_DNA"/>
</dbReference>
<keyword evidence="6" id="KW-0119">Carbohydrate metabolism</keyword>
<feature type="region of interest" description="Disordered" evidence="8">
    <location>
        <begin position="194"/>
        <end position="223"/>
    </location>
</feature>
<dbReference type="PANTHER" id="PTHR42891">
    <property type="entry name" value="D-GLYCERO-BETA-D-MANNO-HEPTOSE-1,7-BISPHOSPHATE 7-PHOSPHATASE"/>
    <property type="match status" value="1"/>
</dbReference>
<dbReference type="InterPro" id="IPR023214">
    <property type="entry name" value="HAD_sf"/>
</dbReference>
<dbReference type="InterPro" id="IPR006543">
    <property type="entry name" value="Histidinol-phos"/>
</dbReference>
<dbReference type="InterPro" id="IPR004446">
    <property type="entry name" value="Heptose_bisP_phosphatase"/>
</dbReference>
<evidence type="ECO:0000256" key="7">
    <source>
        <dbReference type="ARBA" id="ARBA00031828"/>
    </source>
</evidence>
<dbReference type="Pfam" id="PF13242">
    <property type="entry name" value="Hydrolase_like"/>
    <property type="match status" value="1"/>
</dbReference>
<dbReference type="GO" id="GO:0005737">
    <property type="term" value="C:cytoplasm"/>
    <property type="evidence" value="ECO:0007669"/>
    <property type="project" value="UniProtKB-SubCell"/>
</dbReference>
<dbReference type="SUPFAM" id="SSF56784">
    <property type="entry name" value="HAD-like"/>
    <property type="match status" value="1"/>
</dbReference>
<keyword evidence="10" id="KW-1185">Reference proteome</keyword>
<name>A0A3A3FSG2_9BURK</name>
<proteinExistence type="inferred from homology"/>
<dbReference type="GO" id="GO:0046872">
    <property type="term" value="F:metal ion binding"/>
    <property type="evidence" value="ECO:0007669"/>
    <property type="project" value="UniProtKB-KW"/>
</dbReference>
<comment type="subcellular location">
    <subcellularLocation>
        <location evidence="1">Cytoplasm</location>
    </subcellularLocation>
</comment>
<dbReference type="GO" id="GO:0016791">
    <property type="term" value="F:phosphatase activity"/>
    <property type="evidence" value="ECO:0007669"/>
    <property type="project" value="InterPro"/>
</dbReference>
<dbReference type="InterPro" id="IPR006549">
    <property type="entry name" value="HAD-SF_hydro_IIIA"/>
</dbReference>
<dbReference type="PANTHER" id="PTHR42891:SF1">
    <property type="entry name" value="D-GLYCERO-BETA-D-MANNO-HEPTOSE-1,7-BISPHOSPHATE 7-PHOSPHATASE"/>
    <property type="match status" value="1"/>
</dbReference>
<dbReference type="NCBIfam" id="TIGR01662">
    <property type="entry name" value="HAD-SF-IIIA"/>
    <property type="match status" value="1"/>
</dbReference>
<evidence type="ECO:0000256" key="3">
    <source>
        <dbReference type="ARBA" id="ARBA00022490"/>
    </source>
</evidence>
<comment type="similarity">
    <text evidence="2">Belongs to the GmhB family.</text>
</comment>
<keyword evidence="3" id="KW-0963">Cytoplasm</keyword>
<comment type="caution">
    <text evidence="9">The sequence shown here is derived from an EMBL/GenBank/DDBJ whole genome shotgun (WGS) entry which is preliminary data.</text>
</comment>
<sequence>MIMRAIFLDKDGTLVENVPYNVNPGLIELSWHAGQALQLLQHMGFALFVVTNQSGVAKGLFTEAALDPVHERLSELLAQYGVTLSGFYYCPHSPDGVVSRYAVPCTCRKPMPGMLYRAAREREIDLSQSWMIGDILHDVEAGRRAGCRTVLIDNGNETEWNESPLRTPDLKAPDLYAAASMIAAVENDSAMDDAVEDLGSMGNPAASGGLGPPDAVGSGNQQI</sequence>
<accession>A0A3A3FSG2</accession>
<dbReference type="CDD" id="cd07503">
    <property type="entry name" value="HAD_HisB-N"/>
    <property type="match status" value="1"/>
</dbReference>
<evidence type="ECO:0000256" key="4">
    <source>
        <dbReference type="ARBA" id="ARBA00022723"/>
    </source>
</evidence>
<dbReference type="NCBIfam" id="TIGR01656">
    <property type="entry name" value="Histidinol-ppas"/>
    <property type="match status" value="1"/>
</dbReference>